<feature type="compositionally biased region" description="Acidic residues" evidence="5">
    <location>
        <begin position="73"/>
        <end position="82"/>
    </location>
</feature>
<evidence type="ECO:0000313" key="7">
    <source>
        <dbReference type="EMBL" id="CAA3006770.1"/>
    </source>
</evidence>
<dbReference type="AlphaFoldDB" id="A0A8S0TLD5"/>
<keyword evidence="3 7" id="KW-0347">Helicase</keyword>
<dbReference type="Pfam" id="PF00270">
    <property type="entry name" value="DEAD"/>
    <property type="match status" value="1"/>
</dbReference>
<comment type="caution">
    <text evidence="7">The sequence shown here is derived from an EMBL/GenBank/DDBJ whole genome shotgun (WGS) entry which is preliminary data.</text>
</comment>
<proteinExistence type="predicted"/>
<dbReference type="SUPFAM" id="SSF52540">
    <property type="entry name" value="P-loop containing nucleoside triphosphate hydrolases"/>
    <property type="match status" value="1"/>
</dbReference>
<gene>
    <name evidence="7" type="ORF">OLEA9_A090291</name>
</gene>
<dbReference type="GO" id="GO:0003676">
    <property type="term" value="F:nucleic acid binding"/>
    <property type="evidence" value="ECO:0007669"/>
    <property type="project" value="InterPro"/>
</dbReference>
<dbReference type="Gene3D" id="3.40.50.300">
    <property type="entry name" value="P-loop containing nucleotide triphosphate hydrolases"/>
    <property type="match status" value="1"/>
</dbReference>
<dbReference type="InterPro" id="IPR050079">
    <property type="entry name" value="DEAD_box_RNA_helicase"/>
</dbReference>
<dbReference type="Gramene" id="OE9A090291T1">
    <property type="protein sequence ID" value="OE9A090291C1"/>
    <property type="gene ID" value="OE9A090291"/>
</dbReference>
<reference evidence="7 8" key="1">
    <citation type="submission" date="2019-12" db="EMBL/GenBank/DDBJ databases">
        <authorList>
            <person name="Alioto T."/>
            <person name="Alioto T."/>
            <person name="Gomez Garrido J."/>
        </authorList>
    </citation>
    <scope>NUCLEOTIDE SEQUENCE [LARGE SCALE GENOMIC DNA]</scope>
</reference>
<keyword evidence="4" id="KW-0067">ATP-binding</keyword>
<accession>A0A8S0TLD5</accession>
<feature type="region of interest" description="Disordered" evidence="5">
    <location>
        <begin position="56"/>
        <end position="97"/>
    </location>
</feature>
<evidence type="ECO:0000256" key="4">
    <source>
        <dbReference type="ARBA" id="ARBA00022840"/>
    </source>
</evidence>
<dbReference type="InterPro" id="IPR011545">
    <property type="entry name" value="DEAD/DEAH_box_helicase_dom"/>
</dbReference>
<evidence type="ECO:0000313" key="8">
    <source>
        <dbReference type="Proteomes" id="UP000594638"/>
    </source>
</evidence>
<keyword evidence="1" id="KW-0547">Nucleotide-binding</keyword>
<dbReference type="OrthoDB" id="1747144at2759"/>
<sequence length="225" mass="24912">MYRRYAQRYIDGHVCCFVCSGEVIPSAHCGCFVHSGIALSCFLSSTKEKFLFGPRSDEEIEVESDTEGQSTVVDEEEAESEDEKIRSKKKSQSPWDFSSYSESVADEHFRRSTTSIDEKISNARLRHPIPTTNTALKKILIPIRNPTSKPLLRAYEALGYSKPTPIQAALIPLALTGCDICGSAITGSGKTAAFALPTLVRLLYRPKNRPAIRVIILTSRELAVK</sequence>
<dbReference type="GO" id="GO:0005829">
    <property type="term" value="C:cytosol"/>
    <property type="evidence" value="ECO:0007669"/>
    <property type="project" value="TreeGrafter"/>
</dbReference>
<dbReference type="PANTHER" id="PTHR47959:SF14">
    <property type="entry name" value="DEAD-BOX ATP-DEPENDENT RNA HELICASE 28"/>
    <property type="match status" value="1"/>
</dbReference>
<dbReference type="InterPro" id="IPR027417">
    <property type="entry name" value="P-loop_NTPase"/>
</dbReference>
<feature type="domain" description="DEAD/DEAH-box helicase" evidence="6">
    <location>
        <begin position="164"/>
        <end position="223"/>
    </location>
</feature>
<evidence type="ECO:0000259" key="6">
    <source>
        <dbReference type="Pfam" id="PF00270"/>
    </source>
</evidence>
<dbReference type="Proteomes" id="UP000594638">
    <property type="component" value="Unassembled WGS sequence"/>
</dbReference>
<protein>
    <submittedName>
        <fullName evidence="7">DEAD-box ATP-dependent RNA helicase 28</fullName>
    </submittedName>
</protein>
<dbReference type="GO" id="GO:0005524">
    <property type="term" value="F:ATP binding"/>
    <property type="evidence" value="ECO:0007669"/>
    <property type="project" value="UniProtKB-KW"/>
</dbReference>
<dbReference type="GO" id="GO:0003724">
    <property type="term" value="F:RNA helicase activity"/>
    <property type="evidence" value="ECO:0007669"/>
    <property type="project" value="TreeGrafter"/>
</dbReference>
<dbReference type="GO" id="GO:0016787">
    <property type="term" value="F:hydrolase activity"/>
    <property type="evidence" value="ECO:0007669"/>
    <property type="project" value="UniProtKB-KW"/>
</dbReference>
<evidence type="ECO:0000256" key="2">
    <source>
        <dbReference type="ARBA" id="ARBA00022801"/>
    </source>
</evidence>
<evidence type="ECO:0000256" key="1">
    <source>
        <dbReference type="ARBA" id="ARBA00022741"/>
    </source>
</evidence>
<dbReference type="EMBL" id="CACTIH010007264">
    <property type="protein sequence ID" value="CAA3006770.1"/>
    <property type="molecule type" value="Genomic_DNA"/>
</dbReference>
<name>A0A8S0TLD5_OLEEU</name>
<dbReference type="PANTHER" id="PTHR47959">
    <property type="entry name" value="ATP-DEPENDENT RNA HELICASE RHLE-RELATED"/>
    <property type="match status" value="1"/>
</dbReference>
<organism evidence="7 8">
    <name type="scientific">Olea europaea subsp. europaea</name>
    <dbReference type="NCBI Taxonomy" id="158383"/>
    <lineage>
        <taxon>Eukaryota</taxon>
        <taxon>Viridiplantae</taxon>
        <taxon>Streptophyta</taxon>
        <taxon>Embryophyta</taxon>
        <taxon>Tracheophyta</taxon>
        <taxon>Spermatophyta</taxon>
        <taxon>Magnoliopsida</taxon>
        <taxon>eudicotyledons</taxon>
        <taxon>Gunneridae</taxon>
        <taxon>Pentapetalae</taxon>
        <taxon>asterids</taxon>
        <taxon>lamiids</taxon>
        <taxon>Lamiales</taxon>
        <taxon>Oleaceae</taxon>
        <taxon>Oleeae</taxon>
        <taxon>Olea</taxon>
    </lineage>
</organism>
<evidence type="ECO:0000256" key="5">
    <source>
        <dbReference type="SAM" id="MobiDB-lite"/>
    </source>
</evidence>
<keyword evidence="8" id="KW-1185">Reference proteome</keyword>
<keyword evidence="2" id="KW-0378">Hydrolase</keyword>
<evidence type="ECO:0000256" key="3">
    <source>
        <dbReference type="ARBA" id="ARBA00022806"/>
    </source>
</evidence>